<proteinExistence type="predicted"/>
<organism evidence="2">
    <name type="scientific">White spot syndrome virus</name>
    <dbReference type="NCBI Taxonomy" id="342409"/>
    <lineage>
        <taxon>Viruses</taxon>
        <taxon>Viruses incertae sedis</taxon>
        <taxon>Naldaviricetes</taxon>
        <taxon>Nimaviridae</taxon>
        <taxon>Whispovirus</taxon>
    </lineage>
</organism>
<reference evidence="2" key="2">
    <citation type="journal article" date="2018" name="Genome Announc.">
        <title>First Report of a Complete Genome Sequence of White spot syndrome virus from India.</title>
        <authorList>
            <person name="Vinaya Kumar K."/>
            <person name="Shekhar M.S."/>
            <person name="Otta S.K."/>
            <person name="Karthic K."/>
            <person name="Ashok Kumar J."/>
            <person name="Gopikrishna G."/>
            <person name="Vijayan K.K."/>
        </authorList>
    </citation>
    <scope>NUCLEOTIDE SEQUENCE</scope>
    <source>
        <strain evidence="2">IN_AP4RU</strain>
    </source>
</reference>
<sequence>MCYLVFRVIKMAGTDIISSSSGSSSSKKEGVSSARKERQ</sequence>
<name>A0A2I6SC32_9VIRU</name>
<feature type="region of interest" description="Disordered" evidence="1">
    <location>
        <begin position="16"/>
        <end position="39"/>
    </location>
</feature>
<evidence type="ECO:0000313" key="2">
    <source>
        <dbReference type="EMBL" id="AUO15111.1"/>
    </source>
</evidence>
<reference evidence="2" key="1">
    <citation type="submission" date="2017-12" db="EMBL/GenBank/DDBJ databases">
        <authorList>
            <person name="Katneni V.K."/>
            <person name="Shekhar M.S."/>
            <person name="Otta S.K."/>
            <person name="Karthic K."/>
            <person name="Jangam A.K."/>
            <person name="Gopikrishna G."/>
            <person name="Vijayan K.K."/>
        </authorList>
    </citation>
    <scope>NUCLEOTIDE SEQUENCE [LARGE SCALE GENOMIC DNA]</scope>
    <source>
        <strain evidence="2">IN_AP4RU</strain>
    </source>
</reference>
<dbReference type="EMBL" id="MG702567">
    <property type="protein sequence ID" value="AUO15111.1"/>
    <property type="molecule type" value="Genomic_DNA"/>
</dbReference>
<accession>A0A2I6SC32</accession>
<dbReference type="Proteomes" id="UP000267352">
    <property type="component" value="Segment"/>
</dbReference>
<feature type="compositionally biased region" description="Basic and acidic residues" evidence="1">
    <location>
        <begin position="26"/>
        <end position="39"/>
    </location>
</feature>
<protein>
    <submittedName>
        <fullName evidence="2">WSSV312</fullName>
    </submittedName>
</protein>
<evidence type="ECO:0000256" key="1">
    <source>
        <dbReference type="SAM" id="MobiDB-lite"/>
    </source>
</evidence>